<feature type="domain" description="DUF1902" evidence="1">
    <location>
        <begin position="15"/>
        <end position="82"/>
    </location>
</feature>
<protein>
    <recommendedName>
        <fullName evidence="1">DUF1902 domain-containing protein</fullName>
    </recommendedName>
</protein>
<gene>
    <name evidence="2" type="ORF">AAJCM20276_26940</name>
    <name evidence="3" type="ORF">AAJCM20276_27060</name>
</gene>
<accession>A0A6S6PTN3</accession>
<evidence type="ECO:0000259" key="1">
    <source>
        <dbReference type="Pfam" id="PF08972"/>
    </source>
</evidence>
<dbReference type="AlphaFoldDB" id="A0A6S6PTN3"/>
<name>A0A6S6PTN3_ACEAC</name>
<dbReference type="InterPro" id="IPR015066">
    <property type="entry name" value="DUF1902"/>
</dbReference>
<dbReference type="Gene3D" id="3.30.2390.10">
    <property type="entry name" value="TTHA1013-like"/>
    <property type="match status" value="1"/>
</dbReference>
<evidence type="ECO:0000313" key="4">
    <source>
        <dbReference type="Proteomes" id="UP000515220"/>
    </source>
</evidence>
<sequence>MSAISLMEEHMVVHVLAVWDDEAKVFVATSDDVPGLVTEAESLDELKRKLTILIPELMELNGAGEEDFRSVPYELTARSREVACVH</sequence>
<dbReference type="SUPFAM" id="SSF143100">
    <property type="entry name" value="TTHA1013/TTHA0281-like"/>
    <property type="match status" value="1"/>
</dbReference>
<organism evidence="3 4">
    <name type="scientific">Acetobacter aceti</name>
    <dbReference type="NCBI Taxonomy" id="435"/>
    <lineage>
        <taxon>Bacteria</taxon>
        <taxon>Pseudomonadati</taxon>
        <taxon>Pseudomonadota</taxon>
        <taxon>Alphaproteobacteria</taxon>
        <taxon>Acetobacterales</taxon>
        <taxon>Acetobacteraceae</taxon>
        <taxon>Acetobacter</taxon>
        <taxon>Acetobacter subgen. Acetobacter</taxon>
    </lineage>
</organism>
<evidence type="ECO:0000313" key="3">
    <source>
        <dbReference type="EMBL" id="BCI68082.1"/>
    </source>
</evidence>
<dbReference type="EMBL" id="AP023326">
    <property type="protein sequence ID" value="BCI68082.1"/>
    <property type="molecule type" value="Genomic_DNA"/>
</dbReference>
<dbReference type="RefSeq" id="WP_197974768.1">
    <property type="nucleotide sequence ID" value="NZ_AP023326.1"/>
</dbReference>
<dbReference type="Proteomes" id="UP000515220">
    <property type="component" value="Chromosome"/>
</dbReference>
<evidence type="ECO:0000313" key="2">
    <source>
        <dbReference type="EMBL" id="BCI68070.1"/>
    </source>
</evidence>
<dbReference type="EMBL" id="AP023326">
    <property type="protein sequence ID" value="BCI68070.1"/>
    <property type="molecule type" value="Genomic_DNA"/>
</dbReference>
<reference evidence="3 4" key="1">
    <citation type="submission" date="2020-07" db="EMBL/GenBank/DDBJ databases">
        <title>Complete Genome Sequence of an acetic acid bacterium, Acetobacter aceti JCM20276.</title>
        <authorList>
            <person name="Hirose Y."/>
            <person name="Mihara H."/>
        </authorList>
    </citation>
    <scope>NUCLEOTIDE SEQUENCE [LARGE SCALE GENOMIC DNA]</scope>
    <source>
        <strain evidence="3 4">JCM20276</strain>
    </source>
</reference>
<dbReference type="InterPro" id="IPR035069">
    <property type="entry name" value="TTHA1013/TTHA0281-like"/>
</dbReference>
<dbReference type="Pfam" id="PF08972">
    <property type="entry name" value="DUF1902"/>
    <property type="match status" value="1"/>
</dbReference>
<proteinExistence type="predicted"/>